<comment type="caution">
    <text evidence="2">The sequence shown here is derived from an EMBL/GenBank/DDBJ whole genome shotgun (WGS) entry which is preliminary data.</text>
</comment>
<evidence type="ECO:0000313" key="2">
    <source>
        <dbReference type="EMBL" id="MTV55363.1"/>
    </source>
</evidence>
<sequence length="142" mass="15197">MDALTRPAPLTVTPLARIAHPQGDVYHGMKASDDGYAGFGEAYFTTVHHGVTKGWKQHTRMVMNLVVVAGDVTFHLHDAATGQTVSHCLGTQHYARLTVPPGWWMAFTGTAPGLNLVCNLASIAHDPTEAVNVPLATYPLAP</sequence>
<reference evidence="4" key="2">
    <citation type="journal article" date="2019" name="Int. J. Syst. Evol. Microbiol.">
        <title>The Global Catalogue of Microorganisms (GCM) 10K type strain sequencing project: providing services to taxonomists for standard genome sequencing and annotation.</title>
        <authorList>
            <consortium name="The Broad Institute Genomics Platform"/>
            <consortium name="The Broad Institute Genome Sequencing Center for Infectious Disease"/>
            <person name="Wu L."/>
            <person name="Ma J."/>
        </authorList>
    </citation>
    <scope>NUCLEOTIDE SEQUENCE [LARGE SCALE GENOMIC DNA]</scope>
    <source>
        <strain evidence="4">CGMCC 1.15931</strain>
    </source>
</reference>
<dbReference type="EMBL" id="WNKZ01000081">
    <property type="protein sequence ID" value="MTV55363.1"/>
    <property type="molecule type" value="Genomic_DNA"/>
</dbReference>
<dbReference type="RefSeq" id="WP_155472637.1">
    <property type="nucleotide sequence ID" value="NZ_BMKG01000013.1"/>
</dbReference>
<dbReference type="SUPFAM" id="SSF51182">
    <property type="entry name" value="RmlC-like cupins"/>
    <property type="match status" value="1"/>
</dbReference>
<evidence type="ECO:0000313" key="4">
    <source>
        <dbReference type="Proteomes" id="UP000622638"/>
    </source>
</evidence>
<proteinExistence type="predicted"/>
<dbReference type="InterPro" id="IPR014710">
    <property type="entry name" value="RmlC-like_jellyroll"/>
</dbReference>
<reference evidence="2 3" key="3">
    <citation type="submission" date="2019-11" db="EMBL/GenBank/DDBJ databases">
        <title>Type strains purchased from KCTC, JCM and DSMZ.</title>
        <authorList>
            <person name="Lu H."/>
        </authorList>
    </citation>
    <scope>NUCLEOTIDE SEQUENCE [LARGE SCALE GENOMIC DNA]</scope>
    <source>
        <strain evidence="2 3">KCTC 52429</strain>
    </source>
</reference>
<dbReference type="EMBL" id="BMKG01000013">
    <property type="protein sequence ID" value="GGC07594.1"/>
    <property type="molecule type" value="Genomic_DNA"/>
</dbReference>
<dbReference type="AlphaFoldDB" id="A0A6I3T1J2"/>
<name>A0A6I3T1J2_9BURK</name>
<gene>
    <name evidence="1" type="ORF">GCM10011572_31570</name>
    <name evidence="2" type="ORF">GM672_21805</name>
</gene>
<reference evidence="1" key="4">
    <citation type="submission" date="2024-05" db="EMBL/GenBank/DDBJ databases">
        <authorList>
            <person name="Sun Q."/>
            <person name="Zhou Y."/>
        </authorList>
    </citation>
    <scope>NUCLEOTIDE SEQUENCE</scope>
    <source>
        <strain evidence="1">CGMCC 1.15931</strain>
    </source>
</reference>
<protein>
    <submittedName>
        <fullName evidence="2">dTDP-4-dehydrorhamnose 3,5-epimerase</fullName>
    </submittedName>
</protein>
<keyword evidence="4" id="KW-1185">Reference proteome</keyword>
<organism evidence="2 3">
    <name type="scientific">Pseudoduganella buxea</name>
    <dbReference type="NCBI Taxonomy" id="1949069"/>
    <lineage>
        <taxon>Bacteria</taxon>
        <taxon>Pseudomonadati</taxon>
        <taxon>Pseudomonadota</taxon>
        <taxon>Betaproteobacteria</taxon>
        <taxon>Burkholderiales</taxon>
        <taxon>Oxalobacteraceae</taxon>
        <taxon>Telluria group</taxon>
        <taxon>Pseudoduganella</taxon>
    </lineage>
</organism>
<evidence type="ECO:0000313" key="1">
    <source>
        <dbReference type="EMBL" id="GGC07594.1"/>
    </source>
</evidence>
<dbReference type="InterPro" id="IPR011051">
    <property type="entry name" value="RmlC_Cupin_sf"/>
</dbReference>
<accession>A0A6I3T1J2</accession>
<dbReference type="Proteomes" id="UP000430634">
    <property type="component" value="Unassembled WGS sequence"/>
</dbReference>
<reference evidence="1" key="1">
    <citation type="journal article" date="2014" name="Int. J. Syst. Evol. Microbiol.">
        <title>Complete genome of a new Firmicutes species belonging to the dominant human colonic microbiota ('Ruminococcus bicirculans') reveals two chromosomes and a selective capacity to utilize plant glucans.</title>
        <authorList>
            <consortium name="NISC Comparative Sequencing Program"/>
            <person name="Wegmann U."/>
            <person name="Louis P."/>
            <person name="Goesmann A."/>
            <person name="Henrissat B."/>
            <person name="Duncan S.H."/>
            <person name="Flint H.J."/>
        </authorList>
    </citation>
    <scope>NUCLEOTIDE SEQUENCE</scope>
    <source>
        <strain evidence="1">CGMCC 1.15931</strain>
    </source>
</reference>
<dbReference type="Gene3D" id="2.60.120.10">
    <property type="entry name" value="Jelly Rolls"/>
    <property type="match status" value="1"/>
</dbReference>
<dbReference type="Proteomes" id="UP000622638">
    <property type="component" value="Unassembled WGS sequence"/>
</dbReference>
<evidence type="ECO:0000313" key="3">
    <source>
        <dbReference type="Proteomes" id="UP000430634"/>
    </source>
</evidence>
<dbReference type="OrthoDB" id="9800680at2"/>